<feature type="region of interest" description="Disordered" evidence="1">
    <location>
        <begin position="170"/>
        <end position="202"/>
    </location>
</feature>
<sequence length="202" mass="23072">MHRCVRDERSRYGSGHYPVKGWANDFCRPVQRDLCRTCNPSFYYTDSLYIYAVNEYSLNIALKFILTNSATNHLLCCYAEIFLTNFETTKTEQRGVCVLRFLINSGISHFSDLPIVTAFLRFLYLDSYLVAELQLCSYIRVYSFGFSLPSSRPPPCHLIRTKLQVSSVGGGRRAHCAKTGSERGNAIPSSRSQHKSSRKRTK</sequence>
<evidence type="ECO:0000313" key="2">
    <source>
        <dbReference type="EMBL" id="MBP1991523.1"/>
    </source>
</evidence>
<comment type="caution">
    <text evidence="2">The sequence shown here is derived from an EMBL/GenBank/DDBJ whole genome shotgun (WGS) entry which is preliminary data.</text>
</comment>
<reference evidence="2 3" key="1">
    <citation type="submission" date="2021-03" db="EMBL/GenBank/DDBJ databases">
        <title>Genomic Encyclopedia of Type Strains, Phase IV (KMG-IV): sequencing the most valuable type-strain genomes for metagenomic binning, comparative biology and taxonomic classification.</title>
        <authorList>
            <person name="Goeker M."/>
        </authorList>
    </citation>
    <scope>NUCLEOTIDE SEQUENCE [LARGE SCALE GENOMIC DNA]</scope>
    <source>
        <strain evidence="2 3">DSM 26048</strain>
    </source>
</reference>
<accession>A0ABS4IVA8</accession>
<proteinExistence type="predicted"/>
<organism evidence="2 3">
    <name type="scientific">Paenibacillus eucommiae</name>
    <dbReference type="NCBI Taxonomy" id="1355755"/>
    <lineage>
        <taxon>Bacteria</taxon>
        <taxon>Bacillati</taxon>
        <taxon>Bacillota</taxon>
        <taxon>Bacilli</taxon>
        <taxon>Bacillales</taxon>
        <taxon>Paenibacillaceae</taxon>
        <taxon>Paenibacillus</taxon>
    </lineage>
</organism>
<dbReference type="Proteomes" id="UP001519287">
    <property type="component" value="Unassembled WGS sequence"/>
</dbReference>
<gene>
    <name evidence="2" type="ORF">J2Z66_003130</name>
</gene>
<keyword evidence="3" id="KW-1185">Reference proteome</keyword>
<dbReference type="EMBL" id="JAGGLB010000009">
    <property type="protein sequence ID" value="MBP1991523.1"/>
    <property type="molecule type" value="Genomic_DNA"/>
</dbReference>
<feature type="compositionally biased region" description="Basic residues" evidence="1">
    <location>
        <begin position="192"/>
        <end position="202"/>
    </location>
</feature>
<protein>
    <submittedName>
        <fullName evidence="2">Uncharacterized protein</fullName>
    </submittedName>
</protein>
<name>A0ABS4IVA8_9BACL</name>
<evidence type="ECO:0000256" key="1">
    <source>
        <dbReference type="SAM" id="MobiDB-lite"/>
    </source>
</evidence>
<evidence type="ECO:0000313" key="3">
    <source>
        <dbReference type="Proteomes" id="UP001519287"/>
    </source>
</evidence>